<gene>
    <name evidence="2" type="ORF">C1871_05130</name>
</gene>
<protein>
    <submittedName>
        <fullName evidence="2">Uncharacterized protein</fullName>
    </submittedName>
</protein>
<comment type="caution">
    <text evidence="2">The sequence shown here is derived from an EMBL/GenBank/DDBJ whole genome shotgun (WGS) entry which is preliminary data.</text>
</comment>
<proteinExistence type="predicted"/>
<evidence type="ECO:0000313" key="3">
    <source>
        <dbReference type="Proteomes" id="UP000253857"/>
    </source>
</evidence>
<feature type="region of interest" description="Disordered" evidence="1">
    <location>
        <begin position="151"/>
        <end position="173"/>
    </location>
</feature>
<dbReference type="AlphaFoldDB" id="A0A369N9C7"/>
<dbReference type="Proteomes" id="UP000253857">
    <property type="component" value="Unassembled WGS sequence"/>
</dbReference>
<organism evidence="2 3">
    <name type="scientific">Eggerthella lenta</name>
    <name type="common">Eubacterium lentum</name>
    <dbReference type="NCBI Taxonomy" id="84112"/>
    <lineage>
        <taxon>Bacteria</taxon>
        <taxon>Bacillati</taxon>
        <taxon>Actinomycetota</taxon>
        <taxon>Coriobacteriia</taxon>
        <taxon>Eggerthellales</taxon>
        <taxon>Eggerthellaceae</taxon>
        <taxon>Eggerthella</taxon>
    </lineage>
</organism>
<sequence length="200" mass="21979">MSLPDLDILEVKSVSDMISVFETPADDAAKLIGEDDVAIFSPQLDLMIVTSQYDLEEPVTTSQTVILSVADAECTWPDPPEYVSDIVFECRWPSGANLVTEFQAFSDENATPSASLEYYRKRFAEGGTCMVFSEYDEAYLLDLKGKRHASRVDNQDGTPIAGKRPAADTASPADLAHRAACAARRSRVQMEDAATHLVRH</sequence>
<dbReference type="EMBL" id="PPTY01000005">
    <property type="protein sequence ID" value="RDB87222.1"/>
    <property type="molecule type" value="Genomic_DNA"/>
</dbReference>
<dbReference type="RefSeq" id="WP_052106159.1">
    <property type="nucleotide sequence ID" value="NZ_PPTY01000005.1"/>
</dbReference>
<accession>A0A369N9C7</accession>
<reference evidence="2 3" key="1">
    <citation type="journal article" date="2018" name="Elife">
        <title>Discovery and characterization of a prevalent human gut bacterial enzyme sufficient for the inactivation of a family of plant toxins.</title>
        <authorList>
            <person name="Koppel N."/>
            <person name="Bisanz J.E."/>
            <person name="Pandelia M.E."/>
            <person name="Turnbaugh P.J."/>
            <person name="Balskus E.P."/>
        </authorList>
    </citation>
    <scope>NUCLEOTIDE SEQUENCE [LARGE SCALE GENOMIC DNA]</scope>
    <source>
        <strain evidence="2 3">FAA1-1-60AUCSF</strain>
    </source>
</reference>
<evidence type="ECO:0000256" key="1">
    <source>
        <dbReference type="SAM" id="MobiDB-lite"/>
    </source>
</evidence>
<evidence type="ECO:0000313" key="2">
    <source>
        <dbReference type="EMBL" id="RDB87222.1"/>
    </source>
</evidence>
<name>A0A369N9C7_EGGLN</name>